<dbReference type="OrthoDB" id="8037279at2759"/>
<evidence type="ECO:0000313" key="2">
    <source>
        <dbReference type="Proteomes" id="UP000499080"/>
    </source>
</evidence>
<dbReference type="EMBL" id="BGPR01004951">
    <property type="protein sequence ID" value="GBN05266.1"/>
    <property type="molecule type" value="Genomic_DNA"/>
</dbReference>
<dbReference type="Proteomes" id="UP000499080">
    <property type="component" value="Unassembled WGS sequence"/>
</dbReference>
<comment type="caution">
    <text evidence="1">The sequence shown here is derived from an EMBL/GenBank/DDBJ whole genome shotgun (WGS) entry which is preliminary data.</text>
</comment>
<reference evidence="1 2" key="1">
    <citation type="journal article" date="2019" name="Sci. Rep.">
        <title>Orb-weaving spider Araneus ventricosus genome elucidates the spidroin gene catalogue.</title>
        <authorList>
            <person name="Kono N."/>
            <person name="Nakamura H."/>
            <person name="Ohtoshi R."/>
            <person name="Moran D.A.P."/>
            <person name="Shinohara A."/>
            <person name="Yoshida Y."/>
            <person name="Fujiwara M."/>
            <person name="Mori M."/>
            <person name="Tomita M."/>
            <person name="Arakawa K."/>
        </authorList>
    </citation>
    <scope>NUCLEOTIDE SEQUENCE [LARGE SCALE GENOMIC DNA]</scope>
</reference>
<dbReference type="PANTHER" id="PTHR22955">
    <property type="entry name" value="RETROTRANSPOSON"/>
    <property type="match status" value="1"/>
</dbReference>
<dbReference type="Pfam" id="PF05380">
    <property type="entry name" value="Peptidase_A17"/>
    <property type="match status" value="1"/>
</dbReference>
<name>A0A4Y2KV70_ARAVE</name>
<keyword evidence="2" id="KW-1185">Reference proteome</keyword>
<accession>A0A4Y2KV70</accession>
<protein>
    <submittedName>
        <fullName evidence="1">Uncharacterized protein</fullName>
    </submittedName>
</protein>
<gene>
    <name evidence="1" type="ORF">AVEN_116394_1</name>
</gene>
<dbReference type="InterPro" id="IPR008042">
    <property type="entry name" value="Retrotrans_Pao"/>
</dbReference>
<proteinExistence type="predicted"/>
<evidence type="ECO:0000313" key="1">
    <source>
        <dbReference type="EMBL" id="GBN05266.1"/>
    </source>
</evidence>
<organism evidence="1 2">
    <name type="scientific">Araneus ventricosus</name>
    <name type="common">Orbweaver spider</name>
    <name type="synonym">Epeira ventricosa</name>
    <dbReference type="NCBI Taxonomy" id="182803"/>
    <lineage>
        <taxon>Eukaryota</taxon>
        <taxon>Metazoa</taxon>
        <taxon>Ecdysozoa</taxon>
        <taxon>Arthropoda</taxon>
        <taxon>Chelicerata</taxon>
        <taxon>Arachnida</taxon>
        <taxon>Araneae</taxon>
        <taxon>Araneomorphae</taxon>
        <taxon>Entelegynae</taxon>
        <taxon>Araneoidea</taxon>
        <taxon>Araneidae</taxon>
        <taxon>Araneus</taxon>
    </lineage>
</organism>
<dbReference type="AlphaFoldDB" id="A0A4Y2KV70"/>
<sequence length="117" mass="13774">MDLRLWTFGPIEYHADLSIYHRIHIRESCTSFRDYLDRKHDNLSISIKDVSVSENLSKREILSVTQATFDPLGFLAPVLLLAKLLLQQIWATKSDWDTPLPEEIKDFEMVWQFTNSY</sequence>
<dbReference type="PANTHER" id="PTHR22955:SF66">
    <property type="entry name" value="INTEGRASE CATALYTIC DOMAIN-CONTAINING PROTEIN"/>
    <property type="match status" value="1"/>
</dbReference>